<comment type="subunit">
    <text evidence="2">Homodimer.</text>
</comment>
<dbReference type="GO" id="GO:0106026">
    <property type="term" value="F:Gly-tRNA(Ala) deacylase activity"/>
    <property type="evidence" value="ECO:0007669"/>
    <property type="project" value="UniProtKB-UniRule"/>
</dbReference>
<dbReference type="InterPro" id="IPR003732">
    <property type="entry name" value="Daa-tRNA_deacyls_DTD"/>
</dbReference>
<sequence length="145" mass="15709">MRVLLQRVSSASVTIDGRVVGQIGRGYLLLVGFTHGDSDAGLDWMADKVHGLRLFPDADGKMNLGIEDVGGAMLVVSQFTLYGDAQKGRRPSFIDAARPEQAIPLYEAFIGKLRERGVTVETGEFGAMMDVALVNDGPVTLWLEK</sequence>
<dbReference type="AlphaFoldDB" id="A0AA49K1D7"/>
<dbReference type="FunFam" id="3.50.80.10:FF:000001">
    <property type="entry name" value="D-aminoacyl-tRNA deacylase"/>
    <property type="match status" value="1"/>
</dbReference>
<dbReference type="Pfam" id="PF02580">
    <property type="entry name" value="Tyr_Deacylase"/>
    <property type="match status" value="1"/>
</dbReference>
<comment type="subcellular location">
    <subcellularLocation>
        <location evidence="2">Cytoplasm</location>
    </subcellularLocation>
</comment>
<dbReference type="EMBL" id="CP130612">
    <property type="protein sequence ID" value="WKW12803.1"/>
    <property type="molecule type" value="Genomic_DNA"/>
</dbReference>
<dbReference type="HAMAP" id="MF_00518">
    <property type="entry name" value="Deacylase_Dtd"/>
    <property type="match status" value="1"/>
</dbReference>
<comment type="similarity">
    <text evidence="1 2">Belongs to the DTD family.</text>
</comment>
<comment type="domain">
    <text evidence="2">A Gly-cisPro motif from one monomer fits into the active site of the other monomer to allow specific chiral rejection of L-amino acids.</text>
</comment>
<evidence type="ECO:0000313" key="3">
    <source>
        <dbReference type="EMBL" id="WKW12803.1"/>
    </source>
</evidence>
<comment type="catalytic activity">
    <reaction evidence="2">
        <text>glycyl-tRNA(Ala) + H2O = tRNA(Ala) + glycine + H(+)</text>
        <dbReference type="Rhea" id="RHEA:53744"/>
        <dbReference type="Rhea" id="RHEA-COMP:9657"/>
        <dbReference type="Rhea" id="RHEA-COMP:13640"/>
        <dbReference type="ChEBI" id="CHEBI:15377"/>
        <dbReference type="ChEBI" id="CHEBI:15378"/>
        <dbReference type="ChEBI" id="CHEBI:57305"/>
        <dbReference type="ChEBI" id="CHEBI:78442"/>
        <dbReference type="ChEBI" id="CHEBI:78522"/>
    </reaction>
</comment>
<name>A0AA49K1D7_9BACT</name>
<dbReference type="GO" id="GO:0019478">
    <property type="term" value="P:D-amino acid catabolic process"/>
    <property type="evidence" value="ECO:0007669"/>
    <property type="project" value="UniProtKB-UniRule"/>
</dbReference>
<dbReference type="Proteomes" id="UP001229955">
    <property type="component" value="Chromosome"/>
</dbReference>
<keyword evidence="2 4" id="KW-0378">Hydrolase</keyword>
<reference evidence="4" key="1">
    <citation type="submission" date="2023-07" db="EMBL/GenBank/DDBJ databases">
        <authorList>
            <person name="Haufschild T."/>
            <person name="Kallscheuer N."/>
            <person name="Hammer J."/>
            <person name="Kohn T."/>
            <person name="Kabuu M."/>
            <person name="Jogler M."/>
            <person name="Wohfarth N."/>
            <person name="Heuer A."/>
            <person name="Rohde M."/>
            <person name="van Teeseling M.C.F."/>
            <person name="Jogler C."/>
        </authorList>
    </citation>
    <scope>NUCLEOTIDE SEQUENCE</scope>
    <source>
        <strain evidence="3">Strain 138</strain>
        <strain evidence="4">Strain 318</strain>
    </source>
</reference>
<keyword evidence="2" id="KW-0820">tRNA-binding</keyword>
<evidence type="ECO:0000256" key="2">
    <source>
        <dbReference type="HAMAP-Rule" id="MF_00518"/>
    </source>
</evidence>
<dbReference type="GO" id="GO:0051500">
    <property type="term" value="F:D-tyrosyl-tRNA(Tyr) deacylase activity"/>
    <property type="evidence" value="ECO:0007669"/>
    <property type="project" value="TreeGrafter"/>
</dbReference>
<dbReference type="GO" id="GO:0000049">
    <property type="term" value="F:tRNA binding"/>
    <property type="evidence" value="ECO:0007669"/>
    <property type="project" value="UniProtKB-UniRule"/>
</dbReference>
<feature type="short sequence motif" description="Gly-cisPro motif, important for rejection of L-amino acids" evidence="2">
    <location>
        <begin position="137"/>
        <end position="138"/>
    </location>
</feature>
<dbReference type="CDD" id="cd00563">
    <property type="entry name" value="Dtyr_deacylase"/>
    <property type="match status" value="1"/>
</dbReference>
<dbReference type="PANTHER" id="PTHR10472:SF5">
    <property type="entry name" value="D-AMINOACYL-TRNA DEACYLASE 1"/>
    <property type="match status" value="1"/>
</dbReference>
<dbReference type="EC" id="3.1.1.96" evidence="2"/>
<organism evidence="4 5">
    <name type="scientific">Pseudogemmatithrix spongiicola</name>
    <dbReference type="NCBI Taxonomy" id="3062599"/>
    <lineage>
        <taxon>Bacteria</taxon>
        <taxon>Pseudomonadati</taxon>
        <taxon>Gemmatimonadota</taxon>
        <taxon>Gemmatimonadia</taxon>
        <taxon>Gemmatimonadales</taxon>
        <taxon>Gemmatimonadaceae</taxon>
        <taxon>Pseudogemmatithrix</taxon>
    </lineage>
</organism>
<dbReference type="GO" id="GO:0005737">
    <property type="term" value="C:cytoplasm"/>
    <property type="evidence" value="ECO:0007669"/>
    <property type="project" value="UniProtKB-SubCell"/>
</dbReference>
<dbReference type="InterPro" id="IPR023509">
    <property type="entry name" value="DTD-like_sf"/>
</dbReference>
<evidence type="ECO:0000256" key="1">
    <source>
        <dbReference type="ARBA" id="ARBA00009673"/>
    </source>
</evidence>
<dbReference type="KEGG" id="pspc:Strain318_002112"/>
<dbReference type="Gene3D" id="3.50.80.10">
    <property type="entry name" value="D-tyrosyl-tRNA(Tyr) deacylase"/>
    <property type="match status" value="1"/>
</dbReference>
<dbReference type="RefSeq" id="WP_367885679.1">
    <property type="nucleotide sequence ID" value="NZ_CP130612.1"/>
</dbReference>
<protein>
    <recommendedName>
        <fullName evidence="2">D-aminoacyl-tRNA deacylase</fullName>
        <shortName evidence="2">DTD</shortName>
        <ecNumber evidence="2">3.1.1.96</ecNumber>
    </recommendedName>
    <alternativeName>
        <fullName evidence="2">Gly-tRNA(Ala) deacylase</fullName>
        <ecNumber evidence="2">3.1.1.-</ecNumber>
    </alternativeName>
</protein>
<dbReference type="PANTHER" id="PTHR10472">
    <property type="entry name" value="D-TYROSYL-TRNA TYR DEACYLASE"/>
    <property type="match status" value="1"/>
</dbReference>
<comment type="catalytic activity">
    <reaction evidence="2">
        <text>a D-aminoacyl-tRNA + H2O = a tRNA + a D-alpha-amino acid + H(+)</text>
        <dbReference type="Rhea" id="RHEA:13953"/>
        <dbReference type="Rhea" id="RHEA-COMP:10123"/>
        <dbReference type="Rhea" id="RHEA-COMP:10124"/>
        <dbReference type="ChEBI" id="CHEBI:15377"/>
        <dbReference type="ChEBI" id="CHEBI:15378"/>
        <dbReference type="ChEBI" id="CHEBI:59871"/>
        <dbReference type="ChEBI" id="CHEBI:78442"/>
        <dbReference type="ChEBI" id="CHEBI:79333"/>
        <dbReference type="EC" id="3.1.1.96"/>
    </reaction>
</comment>
<dbReference type="EC" id="3.1.1.-" evidence="2"/>
<keyword evidence="2" id="KW-0963">Cytoplasm</keyword>
<evidence type="ECO:0000313" key="4">
    <source>
        <dbReference type="EMBL" id="WKW15710.1"/>
    </source>
</evidence>
<dbReference type="NCBIfam" id="TIGR00256">
    <property type="entry name" value="D-aminoacyl-tRNA deacylase"/>
    <property type="match status" value="1"/>
</dbReference>
<dbReference type="SUPFAM" id="SSF69500">
    <property type="entry name" value="DTD-like"/>
    <property type="match status" value="1"/>
</dbReference>
<dbReference type="GO" id="GO:0043908">
    <property type="term" value="F:Ser(Gly)-tRNA(Ala) hydrolase activity"/>
    <property type="evidence" value="ECO:0007669"/>
    <property type="project" value="UniProtKB-UniRule"/>
</dbReference>
<comment type="function">
    <text evidence="2">An aminoacyl-tRNA editing enzyme that deacylates mischarged D-aminoacyl-tRNAs. Also deacylates mischarged glycyl-tRNA(Ala), protecting cells against glycine mischarging by AlaRS. Acts via tRNA-based rather than protein-based catalysis; rejects L-amino acids rather than detecting D-amino acids in the active site. By recycling D-aminoacyl-tRNA to D-amino acids and free tRNA molecules, this enzyme counteracts the toxicity associated with the formation of D-aminoacyl-tRNA entities in vivo and helps enforce protein L-homochirality.</text>
</comment>
<evidence type="ECO:0000313" key="5">
    <source>
        <dbReference type="Proteomes" id="UP001229955"/>
    </source>
</evidence>
<keyword evidence="2" id="KW-0694">RNA-binding</keyword>
<dbReference type="EMBL" id="CP130613">
    <property type="protein sequence ID" value="WKW15710.1"/>
    <property type="molecule type" value="Genomic_DNA"/>
</dbReference>
<proteinExistence type="inferred from homology"/>
<gene>
    <name evidence="2 4" type="primary">dtd</name>
    <name evidence="3" type="ORF">Strain138_002113</name>
    <name evidence="4" type="ORF">Strain318_002112</name>
</gene>
<accession>A0AA49JVT5</accession>
<keyword evidence="5" id="KW-1185">Reference proteome</keyword>
<accession>A0AA49K1D7</accession>